<dbReference type="Proteomes" id="UP000560081">
    <property type="component" value="Unassembled WGS sequence"/>
</dbReference>
<evidence type="ECO:0000313" key="2">
    <source>
        <dbReference type="Proteomes" id="UP000560081"/>
    </source>
</evidence>
<accession>A0A4Y8X4B4</accession>
<name>A0A4Y8X4B4_9MICC</name>
<dbReference type="OrthoDB" id="3260622at2"/>
<comment type="caution">
    <text evidence="1">The sequence shown here is derived from an EMBL/GenBank/DDBJ whole genome shotgun (WGS) entry which is preliminary data.</text>
</comment>
<sequence length="163" mass="17407">MVFQGEVLSIGALLERAQTAPGAVPRTRVGVRHTAAGNATLAAALLSAGDDLEVGWRFGILQTLDDYTSTLRRGGVQLAAEVFATEPAPTGSVQLDAAFAALADHLAERDGWTPPAWALDPARRAEGWFPAVPAIFRDEAKQDSPRAFRQRGIFITGRSLNRA</sequence>
<organism evidence="1 2">
    <name type="scientific">Micrococcus flavus</name>
    <dbReference type="NCBI Taxonomy" id="384602"/>
    <lineage>
        <taxon>Bacteria</taxon>
        <taxon>Bacillati</taxon>
        <taxon>Actinomycetota</taxon>
        <taxon>Actinomycetes</taxon>
        <taxon>Micrococcales</taxon>
        <taxon>Micrococcaceae</taxon>
        <taxon>Micrococcus</taxon>
    </lineage>
</organism>
<dbReference type="AlphaFoldDB" id="A0A4Y8X4B4"/>
<reference evidence="1 2" key="1">
    <citation type="submission" date="2020-08" db="EMBL/GenBank/DDBJ databases">
        <title>Sequencing the genomes of 1000 actinobacteria strains.</title>
        <authorList>
            <person name="Klenk H.-P."/>
        </authorList>
    </citation>
    <scope>NUCLEOTIDE SEQUENCE [LARGE SCALE GENOMIC DNA]</scope>
    <source>
        <strain evidence="1 2">DSM 19079</strain>
    </source>
</reference>
<proteinExistence type="predicted"/>
<dbReference type="EMBL" id="JACHMC010000001">
    <property type="protein sequence ID" value="MBB4882829.1"/>
    <property type="molecule type" value="Genomic_DNA"/>
</dbReference>
<evidence type="ECO:0000313" key="1">
    <source>
        <dbReference type="EMBL" id="MBB4882829.1"/>
    </source>
</evidence>
<gene>
    <name evidence="1" type="ORF">BJ976_001180</name>
</gene>
<dbReference type="RefSeq" id="WP_135027860.1">
    <property type="nucleotide sequence ID" value="NZ_BMLA01000001.1"/>
</dbReference>
<protein>
    <submittedName>
        <fullName evidence="1">Uncharacterized protein</fullName>
    </submittedName>
</protein>
<keyword evidence="2" id="KW-1185">Reference proteome</keyword>